<dbReference type="InterPro" id="IPR009042">
    <property type="entry name" value="RNA_pol_sigma70_r1_2"/>
</dbReference>
<evidence type="ECO:0000313" key="7">
    <source>
        <dbReference type="EMBL" id="VAX36351.1"/>
    </source>
</evidence>
<dbReference type="SUPFAM" id="SSF88659">
    <property type="entry name" value="Sigma3 and sigma4 domains of RNA polymerase sigma factors"/>
    <property type="match status" value="2"/>
</dbReference>
<proteinExistence type="predicted"/>
<feature type="domain" description="RNA polymerase sigma-70" evidence="5">
    <location>
        <begin position="64"/>
        <end position="77"/>
    </location>
</feature>
<dbReference type="Pfam" id="PF00140">
    <property type="entry name" value="Sigma70_r1_2"/>
    <property type="match status" value="1"/>
</dbReference>
<dbReference type="Pfam" id="PF04539">
    <property type="entry name" value="Sigma70_r3"/>
    <property type="match status" value="1"/>
</dbReference>
<dbReference type="InterPro" id="IPR014284">
    <property type="entry name" value="RNA_pol_sigma-70_dom"/>
</dbReference>
<dbReference type="InterPro" id="IPR007627">
    <property type="entry name" value="RNA_pol_sigma70_r2"/>
</dbReference>
<name>A0A3B1DC03_9ZZZZ</name>
<dbReference type="Gene3D" id="1.10.10.10">
    <property type="entry name" value="Winged helix-like DNA-binding domain superfamily/Winged helix DNA-binding domain"/>
    <property type="match status" value="2"/>
</dbReference>
<dbReference type="PROSITE" id="PS00716">
    <property type="entry name" value="SIGMA70_2"/>
    <property type="match status" value="1"/>
</dbReference>
<dbReference type="Pfam" id="PF04545">
    <property type="entry name" value="Sigma70_r4"/>
    <property type="match status" value="1"/>
</dbReference>
<dbReference type="EMBL" id="UOGJ01000094">
    <property type="protein sequence ID" value="VAX36351.1"/>
    <property type="molecule type" value="Genomic_DNA"/>
</dbReference>
<dbReference type="GO" id="GO:0006352">
    <property type="term" value="P:DNA-templated transcription initiation"/>
    <property type="evidence" value="ECO:0007669"/>
    <property type="project" value="InterPro"/>
</dbReference>
<feature type="domain" description="RNA polymerase sigma-70" evidence="6">
    <location>
        <begin position="233"/>
        <end position="259"/>
    </location>
</feature>
<dbReference type="PRINTS" id="PR00046">
    <property type="entry name" value="SIGMA70FCT"/>
</dbReference>
<evidence type="ECO:0000256" key="1">
    <source>
        <dbReference type="ARBA" id="ARBA00023015"/>
    </source>
</evidence>
<keyword evidence="1" id="KW-0805">Transcription regulation</keyword>
<dbReference type="CDD" id="cd06171">
    <property type="entry name" value="Sigma70_r4"/>
    <property type="match status" value="1"/>
</dbReference>
<accession>A0A3B1DC03</accession>
<keyword evidence="2" id="KW-0731">Sigma factor</keyword>
<dbReference type="InterPro" id="IPR036388">
    <property type="entry name" value="WH-like_DNA-bd_sf"/>
</dbReference>
<sequence length="274" mass="31593">MDSMKAYLKDIRPIPLLTAKQEVELAKLIQEGDDAARDKMIRSNLRLVISIAKRYVNLGIPINDLIEEGNIGLMRGVQKFDHTRGFRFSTYASWWIKQSISRAIIDQGKMIRVPVYMNEEIFKYKKATEALTHTLKRKPEFAEVAKKMKLTVDRVRELEGMIAKMSSLDAPIGESGEGNIKDIIEDENVISPDEELEEFFNKERAMELMKILVDRERKIIEMRYGLSDGNARTLAEIAKVLGVSRERIRQIENVAINKIKQELKKSEKGMEKYD</sequence>
<dbReference type="InterPro" id="IPR007624">
    <property type="entry name" value="RNA_pol_sigma70_r3"/>
</dbReference>
<dbReference type="PIRSF" id="PIRSF000770">
    <property type="entry name" value="RNA_pol_sigma-SigE/K"/>
    <property type="match status" value="1"/>
</dbReference>
<dbReference type="Pfam" id="PF04542">
    <property type="entry name" value="Sigma70_r2"/>
    <property type="match status" value="1"/>
</dbReference>
<dbReference type="InterPro" id="IPR000943">
    <property type="entry name" value="RNA_pol_sigma70"/>
</dbReference>
<dbReference type="SUPFAM" id="SSF88946">
    <property type="entry name" value="Sigma2 domain of RNA polymerase sigma factors"/>
    <property type="match status" value="1"/>
</dbReference>
<evidence type="ECO:0000256" key="3">
    <source>
        <dbReference type="ARBA" id="ARBA00023125"/>
    </source>
</evidence>
<dbReference type="Gene3D" id="1.10.601.10">
    <property type="entry name" value="RNA Polymerase Primary Sigma Factor"/>
    <property type="match status" value="1"/>
</dbReference>
<keyword evidence="4" id="KW-0804">Transcription</keyword>
<keyword evidence="3" id="KW-0238">DNA-binding</keyword>
<reference evidence="7" key="1">
    <citation type="submission" date="2018-06" db="EMBL/GenBank/DDBJ databases">
        <authorList>
            <person name="Zhirakovskaya E."/>
        </authorList>
    </citation>
    <scope>NUCLEOTIDE SEQUENCE</scope>
</reference>
<evidence type="ECO:0000256" key="4">
    <source>
        <dbReference type="ARBA" id="ARBA00023163"/>
    </source>
</evidence>
<dbReference type="InterPro" id="IPR050239">
    <property type="entry name" value="Sigma-70_RNA_pol_init_factors"/>
</dbReference>
<evidence type="ECO:0000256" key="2">
    <source>
        <dbReference type="ARBA" id="ARBA00023082"/>
    </source>
</evidence>
<dbReference type="PROSITE" id="PS00715">
    <property type="entry name" value="SIGMA70_1"/>
    <property type="match status" value="1"/>
</dbReference>
<dbReference type="InterPro" id="IPR007630">
    <property type="entry name" value="RNA_pol_sigma70_r4"/>
</dbReference>
<evidence type="ECO:0000259" key="6">
    <source>
        <dbReference type="PROSITE" id="PS00716"/>
    </source>
</evidence>
<dbReference type="PANTHER" id="PTHR30603:SF47">
    <property type="entry name" value="RNA POLYMERASE SIGMA FACTOR SIGD, CHLOROPLASTIC"/>
    <property type="match status" value="1"/>
</dbReference>
<dbReference type="InterPro" id="IPR013324">
    <property type="entry name" value="RNA_pol_sigma_r3/r4-like"/>
</dbReference>
<dbReference type="GO" id="GO:0003677">
    <property type="term" value="F:DNA binding"/>
    <property type="evidence" value="ECO:0007669"/>
    <property type="project" value="UniProtKB-KW"/>
</dbReference>
<dbReference type="InterPro" id="IPR013325">
    <property type="entry name" value="RNA_pol_sigma_r2"/>
</dbReference>
<organism evidence="7">
    <name type="scientific">hydrothermal vent metagenome</name>
    <dbReference type="NCBI Taxonomy" id="652676"/>
    <lineage>
        <taxon>unclassified sequences</taxon>
        <taxon>metagenomes</taxon>
        <taxon>ecological metagenomes</taxon>
    </lineage>
</organism>
<dbReference type="PANTHER" id="PTHR30603">
    <property type="entry name" value="RNA POLYMERASE SIGMA FACTOR RPO"/>
    <property type="match status" value="1"/>
</dbReference>
<dbReference type="AlphaFoldDB" id="A0A3B1DC03"/>
<protein>
    <submittedName>
        <fullName evidence="7">RNA polymerase sigma factor RpoD</fullName>
    </submittedName>
</protein>
<dbReference type="NCBIfam" id="TIGR02937">
    <property type="entry name" value="sigma70-ECF"/>
    <property type="match status" value="1"/>
</dbReference>
<gene>
    <name evidence="7" type="ORF">MNBD_UNCLBAC01-1004</name>
</gene>
<dbReference type="GO" id="GO:0016987">
    <property type="term" value="F:sigma factor activity"/>
    <property type="evidence" value="ECO:0007669"/>
    <property type="project" value="UniProtKB-KW"/>
</dbReference>
<evidence type="ECO:0000259" key="5">
    <source>
        <dbReference type="PROSITE" id="PS00715"/>
    </source>
</evidence>